<dbReference type="HAMAP" id="MF_00258">
    <property type="entry name" value="Glu_racemase"/>
    <property type="match status" value="1"/>
</dbReference>
<dbReference type="PANTHER" id="PTHR21198:SF2">
    <property type="entry name" value="GLUTAMATE RACEMASE"/>
    <property type="match status" value="1"/>
</dbReference>
<dbReference type="NCBIfam" id="TIGR00067">
    <property type="entry name" value="glut_race"/>
    <property type="match status" value="1"/>
</dbReference>
<proteinExistence type="inferred from homology"/>
<keyword evidence="5 7" id="KW-0413">Isomerase</keyword>
<dbReference type="InterPro" id="IPR033134">
    <property type="entry name" value="Asp/Glu_racemase_AS_2"/>
</dbReference>
<organism evidence="8 9">
    <name type="scientific">Salinisphaera dokdonensis CL-ES53</name>
    <dbReference type="NCBI Taxonomy" id="1304272"/>
    <lineage>
        <taxon>Bacteria</taxon>
        <taxon>Pseudomonadati</taxon>
        <taxon>Pseudomonadota</taxon>
        <taxon>Gammaproteobacteria</taxon>
        <taxon>Salinisphaerales</taxon>
        <taxon>Salinisphaeraceae</taxon>
        <taxon>Salinisphaera</taxon>
    </lineage>
</organism>
<reference evidence="8 9" key="1">
    <citation type="submission" date="2013-03" db="EMBL/GenBank/DDBJ databases">
        <title>Salinisphaera dokdonensis CL-ES53 Genome Sequencing.</title>
        <authorList>
            <person name="Li C."/>
            <person name="Lai Q."/>
            <person name="Shao Z."/>
        </authorList>
    </citation>
    <scope>NUCLEOTIDE SEQUENCE [LARGE SCALE GENOMIC DNA]</scope>
    <source>
        <strain evidence="8 9">CL-ES53</strain>
    </source>
</reference>
<dbReference type="InterPro" id="IPR001920">
    <property type="entry name" value="Asp/Glu_race"/>
</dbReference>
<dbReference type="Gene3D" id="3.40.50.1860">
    <property type="match status" value="2"/>
</dbReference>
<name>A0ABV2B4I8_9GAMM</name>
<evidence type="ECO:0000256" key="2">
    <source>
        <dbReference type="ARBA" id="ARBA00013090"/>
    </source>
</evidence>
<keyword evidence="4 7" id="KW-0573">Peptidoglycan synthesis</keyword>
<evidence type="ECO:0000256" key="1">
    <source>
        <dbReference type="ARBA" id="ARBA00001602"/>
    </source>
</evidence>
<sequence length="253" mass="27440">MGGLTVLRAVRAALPGRRVIYVADDAAFPYGDWPAQTLCARLVELFSELLARYQPAIVVLGCNTASTLALSDLRSAYPHTPFVGTVPAIKPAAQRSRSGVIALLSTPATASQRYTRELIDQFAVECHVERVGSPLLARLAEAHMQGDTVADADILGEISPCFVAHGSRRTDVVVLACTHYPLLADSLRRLAPWPVIWLDPAEAIARRVQALVAEHIAEGPASDRVELDRAVFTRGIPKDSIRRLMANEGLVFQ</sequence>
<feature type="binding site" evidence="7">
    <location>
        <begin position="30"/>
        <end position="31"/>
    </location>
    <ligand>
        <name>substrate</name>
    </ligand>
</feature>
<feature type="binding site" evidence="7">
    <location>
        <begin position="63"/>
        <end position="64"/>
    </location>
    <ligand>
        <name>substrate</name>
    </ligand>
</feature>
<dbReference type="InterPro" id="IPR018187">
    <property type="entry name" value="Asp/Glu_racemase_AS_1"/>
</dbReference>
<dbReference type="Proteomes" id="UP001460888">
    <property type="component" value="Unassembled WGS sequence"/>
</dbReference>
<evidence type="ECO:0000256" key="5">
    <source>
        <dbReference type="ARBA" id="ARBA00023235"/>
    </source>
</evidence>
<evidence type="ECO:0000313" key="8">
    <source>
        <dbReference type="EMBL" id="MES1930338.1"/>
    </source>
</evidence>
<dbReference type="PROSITE" id="PS00924">
    <property type="entry name" value="ASP_GLU_RACEMASE_2"/>
    <property type="match status" value="1"/>
</dbReference>
<comment type="pathway">
    <text evidence="7">Cell wall biogenesis; peptidoglycan biosynthesis.</text>
</comment>
<dbReference type="InterPro" id="IPR004391">
    <property type="entry name" value="Glu_race"/>
</dbReference>
<dbReference type="EC" id="5.1.1.3" evidence="2 7"/>
<gene>
    <name evidence="7" type="primary">murI</name>
    <name evidence="8" type="ORF">SADO_13823</name>
</gene>
<evidence type="ECO:0000256" key="7">
    <source>
        <dbReference type="HAMAP-Rule" id="MF_00258"/>
    </source>
</evidence>
<evidence type="ECO:0000256" key="6">
    <source>
        <dbReference type="ARBA" id="ARBA00023316"/>
    </source>
</evidence>
<keyword evidence="3 7" id="KW-0133">Cell shape</keyword>
<comment type="catalytic activity">
    <reaction evidence="1 7">
        <text>L-glutamate = D-glutamate</text>
        <dbReference type="Rhea" id="RHEA:12813"/>
        <dbReference type="ChEBI" id="CHEBI:29985"/>
        <dbReference type="ChEBI" id="CHEBI:29986"/>
        <dbReference type="EC" id="5.1.1.3"/>
    </reaction>
</comment>
<protein>
    <recommendedName>
        <fullName evidence="2 7">Glutamate racemase</fullName>
        <ecNumber evidence="2 7">5.1.1.3</ecNumber>
    </recommendedName>
</protein>
<keyword evidence="6 7" id="KW-0961">Cell wall biogenesis/degradation</keyword>
<evidence type="ECO:0000256" key="3">
    <source>
        <dbReference type="ARBA" id="ARBA00022960"/>
    </source>
</evidence>
<feature type="active site" description="Proton donor/acceptor" evidence="7">
    <location>
        <position position="62"/>
    </location>
</feature>
<comment type="function">
    <text evidence="7">Provides the (R)-glutamate required for cell wall biosynthesis.</text>
</comment>
<accession>A0ABV2B4I8</accession>
<keyword evidence="9" id="KW-1185">Reference proteome</keyword>
<evidence type="ECO:0000313" key="9">
    <source>
        <dbReference type="Proteomes" id="UP001460888"/>
    </source>
</evidence>
<dbReference type="SUPFAM" id="SSF53681">
    <property type="entry name" value="Aspartate/glutamate racemase"/>
    <property type="match status" value="2"/>
</dbReference>
<comment type="similarity">
    <text evidence="7">Belongs to the aspartate/glutamate racemases family.</text>
</comment>
<dbReference type="InterPro" id="IPR015942">
    <property type="entry name" value="Asp/Glu/hydantoin_racemase"/>
</dbReference>
<dbReference type="GO" id="GO:0008881">
    <property type="term" value="F:glutamate racemase activity"/>
    <property type="evidence" value="ECO:0007669"/>
    <property type="project" value="UniProtKB-EC"/>
</dbReference>
<comment type="caution">
    <text evidence="7">Lacks conserved residue(s) required for the propagation of feature annotation.</text>
</comment>
<dbReference type="Pfam" id="PF01177">
    <property type="entry name" value="Asp_Glu_race"/>
    <property type="match status" value="1"/>
</dbReference>
<feature type="active site" description="Proton donor/acceptor" evidence="7">
    <location>
        <position position="177"/>
    </location>
</feature>
<feature type="binding site" evidence="7">
    <location>
        <begin position="178"/>
        <end position="179"/>
    </location>
    <ligand>
        <name>substrate</name>
    </ligand>
</feature>
<dbReference type="PANTHER" id="PTHR21198">
    <property type="entry name" value="GLUTAMATE RACEMASE"/>
    <property type="match status" value="1"/>
</dbReference>
<dbReference type="EMBL" id="APND01000004">
    <property type="protein sequence ID" value="MES1930338.1"/>
    <property type="molecule type" value="Genomic_DNA"/>
</dbReference>
<evidence type="ECO:0000256" key="4">
    <source>
        <dbReference type="ARBA" id="ARBA00022984"/>
    </source>
</evidence>
<dbReference type="PROSITE" id="PS00923">
    <property type="entry name" value="ASP_GLU_RACEMASE_1"/>
    <property type="match status" value="1"/>
</dbReference>
<comment type="caution">
    <text evidence="8">The sequence shown here is derived from an EMBL/GenBank/DDBJ whole genome shotgun (WGS) entry which is preliminary data.</text>
</comment>